<dbReference type="Pfam" id="PF22191">
    <property type="entry name" value="IBR_1"/>
    <property type="match status" value="1"/>
</dbReference>
<evidence type="ECO:0000256" key="6">
    <source>
        <dbReference type="ARBA" id="ARBA00022771"/>
    </source>
</evidence>
<evidence type="ECO:0000256" key="8">
    <source>
        <dbReference type="ARBA" id="ARBA00022833"/>
    </source>
</evidence>
<evidence type="ECO:0000256" key="10">
    <source>
        <dbReference type="SAM" id="MobiDB-lite"/>
    </source>
</evidence>
<comment type="catalytic activity">
    <reaction evidence="1">
        <text>[E2 ubiquitin-conjugating enzyme]-S-ubiquitinyl-L-cysteine + [acceptor protein]-L-lysine = [E2 ubiquitin-conjugating enzyme]-L-cysteine + [acceptor protein]-N(6)-ubiquitinyl-L-lysine.</text>
        <dbReference type="EC" id="2.3.2.31"/>
    </reaction>
</comment>
<dbReference type="PROSITE" id="PS51873">
    <property type="entry name" value="TRIAD"/>
    <property type="match status" value="1"/>
</dbReference>
<evidence type="ECO:0000256" key="2">
    <source>
        <dbReference type="ARBA" id="ARBA00012251"/>
    </source>
</evidence>
<feature type="domain" description="RING-type" evidence="11">
    <location>
        <begin position="114"/>
        <end position="168"/>
    </location>
</feature>
<dbReference type="Gene3D" id="3.30.40.10">
    <property type="entry name" value="Zinc/RING finger domain, C3HC4 (zinc finger)"/>
    <property type="match status" value="1"/>
</dbReference>
<dbReference type="InterPro" id="IPR001841">
    <property type="entry name" value="Znf_RING"/>
</dbReference>
<dbReference type="EC" id="2.3.2.31" evidence="2"/>
<dbReference type="InterPro" id="IPR013083">
    <property type="entry name" value="Znf_RING/FYVE/PHD"/>
</dbReference>
<comment type="caution">
    <text evidence="13">The sequence shown here is derived from an EMBL/GenBank/DDBJ whole genome shotgun (WGS) entry which is preliminary data.</text>
</comment>
<evidence type="ECO:0000256" key="4">
    <source>
        <dbReference type="ARBA" id="ARBA00022723"/>
    </source>
</evidence>
<keyword evidence="8" id="KW-0862">Zinc</keyword>
<dbReference type="PANTHER" id="PTHR11685">
    <property type="entry name" value="RBR FAMILY RING FINGER AND IBR DOMAIN-CONTAINING"/>
    <property type="match status" value="1"/>
</dbReference>
<keyword evidence="6 9" id="KW-0863">Zinc-finger</keyword>
<feature type="domain" description="RING-type" evidence="12">
    <location>
        <begin position="110"/>
        <end position="328"/>
    </location>
</feature>
<evidence type="ECO:0000256" key="1">
    <source>
        <dbReference type="ARBA" id="ARBA00001798"/>
    </source>
</evidence>
<evidence type="ECO:0000313" key="14">
    <source>
        <dbReference type="Proteomes" id="UP001595075"/>
    </source>
</evidence>
<proteinExistence type="predicted"/>
<keyword evidence="3" id="KW-0808">Transferase</keyword>
<name>A0ABR4CG67_9HELO</name>
<keyword evidence="14" id="KW-1185">Reference proteome</keyword>
<dbReference type="CDD" id="cd20335">
    <property type="entry name" value="BRcat_RBR"/>
    <property type="match status" value="1"/>
</dbReference>
<gene>
    <name evidence="13" type="ORF">VTL71DRAFT_15298</name>
</gene>
<reference evidence="13 14" key="1">
    <citation type="journal article" date="2024" name="Commun. Biol.">
        <title>Comparative genomic analysis of thermophilic fungi reveals convergent evolutionary adaptations and gene losses.</title>
        <authorList>
            <person name="Steindorff A.S."/>
            <person name="Aguilar-Pontes M.V."/>
            <person name="Robinson A.J."/>
            <person name="Andreopoulos B."/>
            <person name="LaButti K."/>
            <person name="Kuo A."/>
            <person name="Mondo S."/>
            <person name="Riley R."/>
            <person name="Otillar R."/>
            <person name="Haridas S."/>
            <person name="Lipzen A."/>
            <person name="Grimwood J."/>
            <person name="Schmutz J."/>
            <person name="Clum A."/>
            <person name="Reid I.D."/>
            <person name="Moisan M.C."/>
            <person name="Butler G."/>
            <person name="Nguyen T.T.M."/>
            <person name="Dewar K."/>
            <person name="Conant G."/>
            <person name="Drula E."/>
            <person name="Henrissat B."/>
            <person name="Hansel C."/>
            <person name="Singer S."/>
            <person name="Hutchinson M.I."/>
            <person name="de Vries R.P."/>
            <person name="Natvig D.O."/>
            <person name="Powell A.J."/>
            <person name="Tsang A."/>
            <person name="Grigoriev I.V."/>
        </authorList>
    </citation>
    <scope>NUCLEOTIDE SEQUENCE [LARGE SCALE GENOMIC DNA]</scope>
    <source>
        <strain evidence="13 14">CBS 494.80</strain>
    </source>
</reference>
<evidence type="ECO:0000313" key="13">
    <source>
        <dbReference type="EMBL" id="KAL2068960.1"/>
    </source>
</evidence>
<dbReference type="CDD" id="cd20336">
    <property type="entry name" value="Rcat_RBR"/>
    <property type="match status" value="1"/>
</dbReference>
<accession>A0ABR4CG67</accession>
<dbReference type="InterPro" id="IPR002867">
    <property type="entry name" value="IBR_dom"/>
</dbReference>
<dbReference type="EMBL" id="JAZHXI010000008">
    <property type="protein sequence ID" value="KAL2068960.1"/>
    <property type="molecule type" value="Genomic_DNA"/>
</dbReference>
<dbReference type="PROSITE" id="PS50089">
    <property type="entry name" value="ZF_RING_2"/>
    <property type="match status" value="1"/>
</dbReference>
<dbReference type="Proteomes" id="UP001595075">
    <property type="component" value="Unassembled WGS sequence"/>
</dbReference>
<evidence type="ECO:0000256" key="9">
    <source>
        <dbReference type="PROSITE-ProRule" id="PRU00175"/>
    </source>
</evidence>
<evidence type="ECO:0000256" key="7">
    <source>
        <dbReference type="ARBA" id="ARBA00022786"/>
    </source>
</evidence>
<dbReference type="Gene3D" id="1.20.120.1750">
    <property type="match status" value="1"/>
</dbReference>
<dbReference type="InterPro" id="IPR031127">
    <property type="entry name" value="E3_UB_ligase_RBR"/>
</dbReference>
<dbReference type="SMART" id="SM00647">
    <property type="entry name" value="IBR"/>
    <property type="match status" value="2"/>
</dbReference>
<evidence type="ECO:0000259" key="12">
    <source>
        <dbReference type="PROSITE" id="PS51873"/>
    </source>
</evidence>
<dbReference type="InterPro" id="IPR044066">
    <property type="entry name" value="TRIAD_supradom"/>
</dbReference>
<keyword evidence="5" id="KW-0677">Repeat</keyword>
<organism evidence="13 14">
    <name type="scientific">Oculimacula yallundae</name>
    <dbReference type="NCBI Taxonomy" id="86028"/>
    <lineage>
        <taxon>Eukaryota</taxon>
        <taxon>Fungi</taxon>
        <taxon>Dikarya</taxon>
        <taxon>Ascomycota</taxon>
        <taxon>Pezizomycotina</taxon>
        <taxon>Leotiomycetes</taxon>
        <taxon>Helotiales</taxon>
        <taxon>Ploettnerulaceae</taxon>
        <taxon>Oculimacula</taxon>
    </lineage>
</organism>
<keyword evidence="4" id="KW-0479">Metal-binding</keyword>
<dbReference type="SUPFAM" id="SSF57850">
    <property type="entry name" value="RING/U-box"/>
    <property type="match status" value="3"/>
</dbReference>
<evidence type="ECO:0000259" key="11">
    <source>
        <dbReference type="PROSITE" id="PS50089"/>
    </source>
</evidence>
<evidence type="ECO:0000256" key="5">
    <source>
        <dbReference type="ARBA" id="ARBA00022737"/>
    </source>
</evidence>
<evidence type="ECO:0000256" key="3">
    <source>
        <dbReference type="ARBA" id="ARBA00022679"/>
    </source>
</evidence>
<dbReference type="Pfam" id="PF01485">
    <property type="entry name" value="IBR"/>
    <property type="match status" value="1"/>
</dbReference>
<protein>
    <recommendedName>
        <fullName evidence="2">RBR-type E3 ubiquitin transferase</fullName>
        <ecNumber evidence="2">2.3.2.31</ecNumber>
    </recommendedName>
</protein>
<sequence>MAPTPYSKAGLPETILGIPCSAHRAWSISYVLSYYKVNIRKSATKIELLTALDSFAPTVSQNEQRAIVNWFQSHNATLTGLAASIIAAKNLEENDMTNTVATGSTMHDSQGAECPVCLEHLTAESFPQGKITSTCVHEPTFCKDCLTKYVGTRVHEYPWSKVFCPECKETFSDEEVQIWTSSQAFEKHKQNAAMSKIHHLPNFIRCLAPDCGAGQLHDDSDAQPIMTCEACGFQTCPRHKLPYHDGQTCEEYDSTRQEQIEQEATSEKYLAETTKICPGPGCGIHTIKEGRACDHITCKQCRFDYCWVCLIPYDMVRHIGGSAHARDCNSWTDLTPSQYRAARSAQRQEKKGQTTEASAKRQRAASEDDSRGPVKKSKGAK</sequence>
<keyword evidence="7" id="KW-0833">Ubl conjugation pathway</keyword>
<feature type="region of interest" description="Disordered" evidence="10">
    <location>
        <begin position="339"/>
        <end position="381"/>
    </location>
</feature>